<dbReference type="Gene3D" id="2.60.120.10">
    <property type="entry name" value="Jelly Rolls"/>
    <property type="match status" value="2"/>
</dbReference>
<reference evidence="3 4" key="1">
    <citation type="submission" date="2018-07" db="EMBL/GenBank/DDBJ databases">
        <title>Streptomyces species from bats.</title>
        <authorList>
            <person name="Dunlap C."/>
        </authorList>
    </citation>
    <scope>NUCLEOTIDE SEQUENCE [LARGE SCALE GENOMIC DNA]</scope>
    <source>
        <strain evidence="3 4">AC230</strain>
    </source>
</reference>
<dbReference type="PANTHER" id="PTHR33387:SF3">
    <property type="entry name" value="DUF985 DOMAIN-CONTAINING PROTEIN"/>
    <property type="match status" value="1"/>
</dbReference>
<name>A0A370AWF1_9ACTN</name>
<proteinExistence type="predicted"/>
<dbReference type="PANTHER" id="PTHR33387">
    <property type="entry name" value="RMLC-LIKE JELLY ROLL FOLD PROTEIN"/>
    <property type="match status" value="1"/>
</dbReference>
<feature type="domain" description="DUF985" evidence="2">
    <location>
        <begin position="169"/>
        <end position="300"/>
    </location>
</feature>
<protein>
    <recommendedName>
        <fullName evidence="2">DUF985 domain-containing protein</fullName>
    </recommendedName>
</protein>
<dbReference type="InterPro" id="IPR009327">
    <property type="entry name" value="Cupin_DUF985"/>
</dbReference>
<dbReference type="AlphaFoldDB" id="A0A370AWF1"/>
<comment type="caution">
    <text evidence="3">The sequence shown here is derived from an EMBL/GenBank/DDBJ whole genome shotgun (WGS) entry which is preliminary data.</text>
</comment>
<dbReference type="CDD" id="cd06121">
    <property type="entry name" value="cupin_YML079wp"/>
    <property type="match status" value="1"/>
</dbReference>
<evidence type="ECO:0000313" key="3">
    <source>
        <dbReference type="EMBL" id="RDG32044.1"/>
    </source>
</evidence>
<sequence length="322" mass="34890">MKEQQSTATDGRVERLSATLRLTPGPDGRYTGPWHDAVVASGDTVMRWRTVLIGPHADPVWRCGTGDTVLFSHEGTAHVLLQHGNARVAHAAHAVLGKDLAAGQVPQYTVPAGSHYALVPPDSGHVLLSEAHVPGEAECETTPFPRPRLSTAPSPVGVPSDRSSTRTAHLLDLAAHVEGGYFRQMYESTATVATERGIRTLANTIYYLLDRASPVGHLHGNVSDITHFLHRGGPVHYLLLSPDGELHERVLGLDVERGEVPAFTCPGAWWKTSFLPDGVTEGLISEIVAPGFDFADQRMARAQDIAAAFPEHARRLERYVSH</sequence>
<feature type="region of interest" description="Disordered" evidence="1">
    <location>
        <begin position="137"/>
        <end position="163"/>
    </location>
</feature>
<evidence type="ECO:0000256" key="1">
    <source>
        <dbReference type="SAM" id="MobiDB-lite"/>
    </source>
</evidence>
<dbReference type="SUPFAM" id="SSF51182">
    <property type="entry name" value="RmlC-like cupins"/>
    <property type="match status" value="2"/>
</dbReference>
<dbReference type="InterPro" id="IPR014710">
    <property type="entry name" value="RmlC-like_jellyroll"/>
</dbReference>
<dbReference type="Proteomes" id="UP000253741">
    <property type="component" value="Unassembled WGS sequence"/>
</dbReference>
<organism evidence="3 4">
    <name type="scientific">Streptomyces corynorhini</name>
    <dbReference type="NCBI Taxonomy" id="2282652"/>
    <lineage>
        <taxon>Bacteria</taxon>
        <taxon>Bacillati</taxon>
        <taxon>Actinomycetota</taxon>
        <taxon>Actinomycetes</taxon>
        <taxon>Kitasatosporales</taxon>
        <taxon>Streptomycetaceae</taxon>
        <taxon>Streptomyces</taxon>
    </lineage>
</organism>
<accession>A0A370AWF1</accession>
<dbReference type="OrthoDB" id="9798288at2"/>
<evidence type="ECO:0000313" key="4">
    <source>
        <dbReference type="Proteomes" id="UP000253741"/>
    </source>
</evidence>
<dbReference type="InterPro" id="IPR011051">
    <property type="entry name" value="RmlC_Cupin_sf"/>
</dbReference>
<keyword evidence="4" id="KW-1185">Reference proteome</keyword>
<evidence type="ECO:0000259" key="2">
    <source>
        <dbReference type="Pfam" id="PF06172"/>
    </source>
</evidence>
<gene>
    <name evidence="3" type="ORF">DVH02_32875</name>
</gene>
<dbReference type="Pfam" id="PF06172">
    <property type="entry name" value="Cupin_5"/>
    <property type="match status" value="1"/>
</dbReference>
<dbReference type="EMBL" id="QQNA01000378">
    <property type="protein sequence ID" value="RDG32044.1"/>
    <property type="molecule type" value="Genomic_DNA"/>
</dbReference>
<dbReference type="RefSeq" id="WP_114627504.1">
    <property type="nucleotide sequence ID" value="NZ_QQNA01000378.1"/>
</dbReference>
<dbReference type="InterPro" id="IPR039935">
    <property type="entry name" value="YML079W-like"/>
</dbReference>